<feature type="transmembrane region" description="Helical" evidence="1">
    <location>
        <begin position="66"/>
        <end position="84"/>
    </location>
</feature>
<dbReference type="Proteomes" id="UP001237595">
    <property type="component" value="Unassembled WGS sequence"/>
</dbReference>
<evidence type="ECO:0000313" key="2">
    <source>
        <dbReference type="EMBL" id="MDI2027585.1"/>
    </source>
</evidence>
<feature type="transmembrane region" description="Helical" evidence="1">
    <location>
        <begin position="43"/>
        <end position="60"/>
    </location>
</feature>
<evidence type="ECO:0000313" key="3">
    <source>
        <dbReference type="Proteomes" id="UP001237595"/>
    </source>
</evidence>
<proteinExistence type="predicted"/>
<keyword evidence="1" id="KW-0472">Membrane</keyword>
<keyword evidence="1" id="KW-0812">Transmembrane</keyword>
<dbReference type="RefSeq" id="WP_281453938.1">
    <property type="nucleotide sequence ID" value="NZ_JASAOF010000001.1"/>
</dbReference>
<keyword evidence="1" id="KW-1133">Transmembrane helix</keyword>
<evidence type="ECO:0000256" key="1">
    <source>
        <dbReference type="SAM" id="Phobius"/>
    </source>
</evidence>
<comment type="caution">
    <text evidence="2">The sequence shown here is derived from an EMBL/GenBank/DDBJ whole genome shotgun (WGS) entry which is preliminary data.</text>
</comment>
<name>A0ABT6PIB4_9PSEU</name>
<accession>A0ABT6PIB4</accession>
<dbReference type="InterPro" id="IPR021401">
    <property type="entry name" value="DUF3040"/>
</dbReference>
<dbReference type="EMBL" id="JASAOF010000001">
    <property type="protein sequence ID" value="MDI2027585.1"/>
    <property type="molecule type" value="Genomic_DNA"/>
</dbReference>
<sequence>MLSRSERRRLREIERWFEENDPRFAEAVKKPPPDPATRNRRRVAMSVSAVGVLVFLLGLLAISPVVIFIGIALGVGGIAVRYLLLDTRP</sequence>
<organism evidence="2 3">
    <name type="scientific">Saccharopolyspora ipomoeae</name>
    <dbReference type="NCBI Taxonomy" id="3042027"/>
    <lineage>
        <taxon>Bacteria</taxon>
        <taxon>Bacillati</taxon>
        <taxon>Actinomycetota</taxon>
        <taxon>Actinomycetes</taxon>
        <taxon>Pseudonocardiales</taxon>
        <taxon>Pseudonocardiaceae</taxon>
        <taxon>Saccharopolyspora</taxon>
    </lineage>
</organism>
<protein>
    <submittedName>
        <fullName evidence="2">DUF3040 domain-containing protein</fullName>
    </submittedName>
</protein>
<gene>
    <name evidence="2" type="ORF">QFW96_03135</name>
</gene>
<dbReference type="Pfam" id="PF11239">
    <property type="entry name" value="DUF3040"/>
    <property type="match status" value="1"/>
</dbReference>
<keyword evidence="3" id="KW-1185">Reference proteome</keyword>
<reference evidence="2 3" key="1">
    <citation type="submission" date="2023-04" db="EMBL/GenBank/DDBJ databases">
        <title>Draft genome sequence of Saccharopolyspora sp. TS4A08 isolated from sweet potato rhizospheric soil.</title>
        <authorList>
            <person name="Suksaard P."/>
            <person name="Duangmal K."/>
        </authorList>
    </citation>
    <scope>NUCLEOTIDE SEQUENCE [LARGE SCALE GENOMIC DNA]</scope>
    <source>
        <strain evidence="2 3">TS4A08</strain>
    </source>
</reference>